<dbReference type="EMBL" id="JBBMEW010000009">
    <property type="protein sequence ID" value="MEQ2527485.1"/>
    <property type="molecule type" value="Genomic_DNA"/>
</dbReference>
<organism evidence="1 2">
    <name type="scientific">Robertmurraya yapensis</name>
    <name type="common">ex Hitch et al 2024</name>
    <dbReference type="NCBI Taxonomy" id="3133160"/>
    <lineage>
        <taxon>Bacteria</taxon>
        <taxon>Bacillati</taxon>
        <taxon>Bacillota</taxon>
        <taxon>Bacilli</taxon>
        <taxon>Bacillales</taxon>
        <taxon>Bacillaceae</taxon>
        <taxon>Robertmurraya</taxon>
    </lineage>
</organism>
<protein>
    <submittedName>
        <fullName evidence="1">SEC-C domain-containing protein</fullName>
    </submittedName>
</protein>
<keyword evidence="2" id="KW-1185">Reference proteome</keyword>
<dbReference type="Proteomes" id="UP001439875">
    <property type="component" value="Unassembled WGS sequence"/>
</dbReference>
<evidence type="ECO:0000313" key="1">
    <source>
        <dbReference type="EMBL" id="MEQ2527485.1"/>
    </source>
</evidence>
<proteinExistence type="predicted"/>
<reference evidence="1" key="1">
    <citation type="submission" date="2024-03" db="EMBL/GenBank/DDBJ databases">
        <title>Human intestinal bacterial collection.</title>
        <authorList>
            <person name="Pauvert C."/>
            <person name="Hitch T.C.A."/>
            <person name="Clavel T."/>
        </authorList>
    </citation>
    <scope>NUCLEOTIDE SEQUENCE</scope>
    <source>
        <strain evidence="1">CLA-AA-H227</strain>
    </source>
</reference>
<evidence type="ECO:0000313" key="2">
    <source>
        <dbReference type="Proteomes" id="UP001439875"/>
    </source>
</evidence>
<name>A0ACC6SBZ9_9BACI</name>
<gene>
    <name evidence="1" type="ORF">WMO40_12285</name>
</gene>
<sequence>MNVKVSRNEPCPCGSGKKYKKCCGAQKTVSITSIIEQEILALQTQVLQYAMHEYEEEITEDFEEKLEELLTEDEDELEFYSFVHTIWYSLFVPVENEETILQQFIKGRSKMIQRPKVKEILESWTNPRPIAGRLLSLSSDSMKVRDTLTGEILSIKLLEPTEPEENSFVFGFLVPFGGESILFVSVFDLEGEKDDKEEFYIKEVFENSGYEDPIEFLSDEFITLMNDVPYATIEYGAGDFEWKSPIQKEVAELFEAEMKKLEAPNTAIATGFILWNKYCEVARRMTKKPATYAAAIHYINLSVNPMIDITKKEIAQTYGISASTLGSAIADLEMDLQDVIMELRSVHLENIIEGLAAQGIDVFDEFGAIDDEEEDGDLPF</sequence>
<accession>A0ACC6SBZ9</accession>
<comment type="caution">
    <text evidence="1">The sequence shown here is derived from an EMBL/GenBank/DDBJ whole genome shotgun (WGS) entry which is preliminary data.</text>
</comment>